<accession>A0A0C9T6J7</accession>
<feature type="region of interest" description="Disordered" evidence="1">
    <location>
        <begin position="679"/>
        <end position="704"/>
    </location>
</feature>
<feature type="compositionally biased region" description="Acidic residues" evidence="1">
    <location>
        <begin position="694"/>
        <end position="704"/>
    </location>
</feature>
<dbReference type="EMBL" id="KN819381">
    <property type="protein sequence ID" value="KIJ11345.1"/>
    <property type="molecule type" value="Genomic_DNA"/>
</dbReference>
<evidence type="ECO:0000256" key="2">
    <source>
        <dbReference type="SAM" id="Phobius"/>
    </source>
</evidence>
<dbReference type="OrthoDB" id="2657661at2759"/>
<keyword evidence="2" id="KW-0472">Membrane</keyword>
<dbReference type="HOGENOM" id="CLU_015091_1_0_1"/>
<name>A0A0C9T6J7_PAXIN</name>
<feature type="region of interest" description="Disordered" evidence="1">
    <location>
        <begin position="71"/>
        <end position="146"/>
    </location>
</feature>
<dbReference type="Proteomes" id="UP000053647">
    <property type="component" value="Unassembled WGS sequence"/>
</dbReference>
<evidence type="ECO:0000256" key="1">
    <source>
        <dbReference type="SAM" id="MobiDB-lite"/>
    </source>
</evidence>
<proteinExistence type="predicted"/>
<keyword evidence="2" id="KW-0812">Transmembrane</keyword>
<evidence type="ECO:0000313" key="4">
    <source>
        <dbReference type="Proteomes" id="UP000053647"/>
    </source>
</evidence>
<organism evidence="3 4">
    <name type="scientific">Paxillus involutus ATCC 200175</name>
    <dbReference type="NCBI Taxonomy" id="664439"/>
    <lineage>
        <taxon>Eukaryota</taxon>
        <taxon>Fungi</taxon>
        <taxon>Dikarya</taxon>
        <taxon>Basidiomycota</taxon>
        <taxon>Agaricomycotina</taxon>
        <taxon>Agaricomycetes</taxon>
        <taxon>Agaricomycetidae</taxon>
        <taxon>Boletales</taxon>
        <taxon>Paxilineae</taxon>
        <taxon>Paxillaceae</taxon>
        <taxon>Paxillus</taxon>
    </lineage>
</organism>
<evidence type="ECO:0000313" key="3">
    <source>
        <dbReference type="EMBL" id="KIJ11345.1"/>
    </source>
</evidence>
<reference evidence="3 4" key="1">
    <citation type="submission" date="2014-06" db="EMBL/GenBank/DDBJ databases">
        <authorList>
            <consortium name="DOE Joint Genome Institute"/>
            <person name="Kuo A."/>
            <person name="Kohler A."/>
            <person name="Nagy L.G."/>
            <person name="Floudas D."/>
            <person name="Copeland A."/>
            <person name="Barry K.W."/>
            <person name="Cichocki N."/>
            <person name="Veneault-Fourrey C."/>
            <person name="LaButti K."/>
            <person name="Lindquist E.A."/>
            <person name="Lipzen A."/>
            <person name="Lundell T."/>
            <person name="Morin E."/>
            <person name="Murat C."/>
            <person name="Sun H."/>
            <person name="Tunlid A."/>
            <person name="Henrissat B."/>
            <person name="Grigoriev I.V."/>
            <person name="Hibbett D.S."/>
            <person name="Martin F."/>
            <person name="Nordberg H.P."/>
            <person name="Cantor M.N."/>
            <person name="Hua S.X."/>
        </authorList>
    </citation>
    <scope>NUCLEOTIDE SEQUENCE [LARGE SCALE GENOMIC DNA]</scope>
    <source>
        <strain evidence="3 4">ATCC 200175</strain>
    </source>
</reference>
<reference evidence="4" key="2">
    <citation type="submission" date="2015-01" db="EMBL/GenBank/DDBJ databases">
        <title>Evolutionary Origins and Diversification of the Mycorrhizal Mutualists.</title>
        <authorList>
            <consortium name="DOE Joint Genome Institute"/>
            <consortium name="Mycorrhizal Genomics Consortium"/>
            <person name="Kohler A."/>
            <person name="Kuo A."/>
            <person name="Nagy L.G."/>
            <person name="Floudas D."/>
            <person name="Copeland A."/>
            <person name="Barry K.W."/>
            <person name="Cichocki N."/>
            <person name="Veneault-Fourrey C."/>
            <person name="LaButti K."/>
            <person name="Lindquist E.A."/>
            <person name="Lipzen A."/>
            <person name="Lundell T."/>
            <person name="Morin E."/>
            <person name="Murat C."/>
            <person name="Riley R."/>
            <person name="Ohm R."/>
            <person name="Sun H."/>
            <person name="Tunlid A."/>
            <person name="Henrissat B."/>
            <person name="Grigoriev I.V."/>
            <person name="Hibbett D.S."/>
            <person name="Martin F."/>
        </authorList>
    </citation>
    <scope>NUCLEOTIDE SEQUENCE [LARGE SCALE GENOMIC DNA]</scope>
    <source>
        <strain evidence="4">ATCC 200175</strain>
    </source>
</reference>
<feature type="compositionally biased region" description="Low complexity" evidence="1">
    <location>
        <begin position="79"/>
        <end position="101"/>
    </location>
</feature>
<gene>
    <name evidence="3" type="ORF">PAXINDRAFT_101701</name>
</gene>
<feature type="transmembrane region" description="Helical" evidence="2">
    <location>
        <begin position="549"/>
        <end position="569"/>
    </location>
</feature>
<keyword evidence="2" id="KW-1133">Transmembrane helix</keyword>
<sequence>MSTTLPALLKFLQSLQRLFRAAASCPLKVLLMLAEFLRRTWKSQRKKKLNTEQSSGAQDLVVGHAWRSSLPGELPSAEVSPTQPQQMTPSPVSQHSGSSQSTLVQAANHVPPPNNNPQIAPSLDSGSDSDIAEGHNHLGNTVSFPHPLHQESVQAGESAPGDNLHGIRVTFPMPEPATSTSTSLRVSWGLGAPMRPSERIPRHIIPVAAQSVMRYNRKVRVRSSDSKYTINPGTKEFIDPQRRNIGDWEPCVHPEGALYFRHPHKRICTDANLYKHRNLDVITRCADQLFDWIKTGGLQFSESSELVLELMDDKRANIWRCGYYFVDHAYRCLFWVHPFQAEPIFGNVKGIKSPSHIKYAMEAQYWMHCELFPTQTISLLFWEEIKLTLLHATAETITSDTSLAPFDREELSKMLELTNDLEGSVGAHHPHAVCVLARFARMFARTKFFNFCGQVGARLDTDQTVYYNRRQDRSFFLAWVSPFLFGAPEIHARGLKTIWVDQLVNHISWKRFIDKLNSEWQEFTLYGTVVLNANVAFLGIQSINSTAKTLSYVSTVCSVGAVILGLLLARQHRTRGRDSAEEAVYFMTRMTYSMFGTETLAVLYSTPFGLLMWGMIFFVLAFCFQAFQGSNETIQASVGSAVALVGLLVFWTIWAAWDSYLPHYWLYILRICNARRRRKSKGDDSLSSSSIAEDGNEDDSEEDQ</sequence>
<protein>
    <submittedName>
        <fullName evidence="3">Uncharacterized protein</fullName>
    </submittedName>
</protein>
<keyword evidence="4" id="KW-1185">Reference proteome</keyword>
<dbReference type="AlphaFoldDB" id="A0A0C9T6J7"/>
<feature type="transmembrane region" description="Helical" evidence="2">
    <location>
        <begin position="600"/>
        <end position="627"/>
    </location>
</feature>